<sequence length="390" mass="41907">MTEDLSSAEPPVPLPAAEGLFSVSPQAAHLNHGSFGAVPLPVQRAQHALRTEHELDPDLFFADLPDRIAAARVRIAAELATDPDRLAMVANVTEAAAIALDSIPFAPGDRILVTDHGYGAVTRAAARRAAETGAELVVAELPVDAPDERAVREAVLAAVDGRTTVAILDRITSPTARTVASPALVAELRERGVTTLVDGAHAPGMLPDPVDPNADFWFGNLHKWAFAPRATGVLSVRPEWTARVRPLALSWEHHRGFPYNVEWRGTCDYTPWLAAPAGFELLRELGTEAVAAHNTGLAAYGQRVLVERAGLRALPAAPGVWMRAVRLPEGRFDTEESARALVTGVWQRLGVRVAVKPWPGGGVLRVSAQLYNRAAEYERLADGLLEVLKD</sequence>
<keyword evidence="1" id="KW-0663">Pyridoxal phosphate</keyword>
<protein>
    <submittedName>
        <fullName evidence="3">Isopenicillin-N epimerase</fullName>
    </submittedName>
</protein>
<reference evidence="3" key="1">
    <citation type="journal article" date="2014" name="Int. J. Syst. Evol. Microbiol.">
        <title>Complete genome sequence of Corynebacterium casei LMG S-19264T (=DSM 44701T), isolated from a smear-ripened cheese.</title>
        <authorList>
            <consortium name="US DOE Joint Genome Institute (JGI-PGF)"/>
            <person name="Walter F."/>
            <person name="Albersmeier A."/>
            <person name="Kalinowski J."/>
            <person name="Ruckert C."/>
        </authorList>
    </citation>
    <scope>NUCLEOTIDE SEQUENCE</scope>
    <source>
        <strain evidence="3">JCM 4434</strain>
    </source>
</reference>
<dbReference type="Gene3D" id="3.90.1150.10">
    <property type="entry name" value="Aspartate Aminotransferase, domain 1"/>
    <property type="match status" value="1"/>
</dbReference>
<accession>A0A8H9LWG1</accession>
<evidence type="ECO:0000313" key="4">
    <source>
        <dbReference type="Proteomes" id="UP000610124"/>
    </source>
</evidence>
<dbReference type="InterPro" id="IPR015424">
    <property type="entry name" value="PyrdxlP-dep_Trfase"/>
</dbReference>
<dbReference type="AlphaFoldDB" id="A0A8H9LWG1"/>
<dbReference type="InterPro" id="IPR015422">
    <property type="entry name" value="PyrdxlP-dep_Trfase_small"/>
</dbReference>
<evidence type="ECO:0000313" key="3">
    <source>
        <dbReference type="EMBL" id="GGU89434.1"/>
    </source>
</evidence>
<dbReference type="Proteomes" id="UP000610124">
    <property type="component" value="Unassembled WGS sequence"/>
</dbReference>
<dbReference type="InterPro" id="IPR015421">
    <property type="entry name" value="PyrdxlP-dep_Trfase_major"/>
</dbReference>
<comment type="caution">
    <text evidence="3">The sequence shown here is derived from an EMBL/GenBank/DDBJ whole genome shotgun (WGS) entry which is preliminary data.</text>
</comment>
<proteinExistence type="predicted"/>
<dbReference type="Gene3D" id="3.40.640.10">
    <property type="entry name" value="Type I PLP-dependent aspartate aminotransferase-like (Major domain)"/>
    <property type="match status" value="1"/>
</dbReference>
<organism evidence="3 4">
    <name type="scientific">Kitasatospora aureofaciens</name>
    <name type="common">Streptomyces aureofaciens</name>
    <dbReference type="NCBI Taxonomy" id="1894"/>
    <lineage>
        <taxon>Bacteria</taxon>
        <taxon>Bacillati</taxon>
        <taxon>Actinomycetota</taxon>
        <taxon>Actinomycetes</taxon>
        <taxon>Kitasatosporales</taxon>
        <taxon>Streptomycetaceae</taxon>
        <taxon>Kitasatospora</taxon>
    </lineage>
</organism>
<dbReference type="SUPFAM" id="SSF53383">
    <property type="entry name" value="PLP-dependent transferases"/>
    <property type="match status" value="1"/>
</dbReference>
<dbReference type="InterPro" id="IPR000192">
    <property type="entry name" value="Aminotrans_V_dom"/>
</dbReference>
<dbReference type="PANTHER" id="PTHR43092:SF2">
    <property type="entry name" value="HERCYNYLCYSTEINE SULFOXIDE LYASE"/>
    <property type="match status" value="1"/>
</dbReference>
<dbReference type="RefSeq" id="WP_223886113.1">
    <property type="nucleotide sequence ID" value="NZ_BMUB01000012.1"/>
</dbReference>
<dbReference type="Pfam" id="PF00266">
    <property type="entry name" value="Aminotran_5"/>
    <property type="match status" value="1"/>
</dbReference>
<gene>
    <name evidence="3" type="primary">nifS</name>
    <name evidence="3" type="ORF">GCM10010502_48030</name>
</gene>
<evidence type="ECO:0000259" key="2">
    <source>
        <dbReference type="Pfam" id="PF00266"/>
    </source>
</evidence>
<reference evidence="3" key="2">
    <citation type="submission" date="2020-09" db="EMBL/GenBank/DDBJ databases">
        <authorList>
            <person name="Sun Q."/>
            <person name="Ohkuma M."/>
        </authorList>
    </citation>
    <scope>NUCLEOTIDE SEQUENCE</scope>
    <source>
        <strain evidence="3">JCM 4434</strain>
    </source>
</reference>
<dbReference type="PANTHER" id="PTHR43092">
    <property type="entry name" value="L-CYSTEINE DESULFHYDRASE"/>
    <property type="match status" value="1"/>
</dbReference>
<dbReference type="EMBL" id="BMUB01000012">
    <property type="protein sequence ID" value="GGU89434.1"/>
    <property type="molecule type" value="Genomic_DNA"/>
</dbReference>
<name>A0A8H9LWG1_KITAU</name>
<dbReference type="GeneID" id="97487809"/>
<feature type="domain" description="Aminotransferase class V" evidence="2">
    <location>
        <begin position="67"/>
        <end position="380"/>
    </location>
</feature>
<evidence type="ECO:0000256" key="1">
    <source>
        <dbReference type="ARBA" id="ARBA00022898"/>
    </source>
</evidence>